<proteinExistence type="predicted"/>
<evidence type="ECO:0000313" key="1">
    <source>
        <dbReference type="EMBL" id="KKR40768.1"/>
    </source>
</evidence>
<accession>A0A0G0QKY3</accession>
<sequence length="57" mass="6296">SADKPRIGDWKSISPKQQVEGNTIIKEEGLPLSGRPSLNDSARVTYCFGLLMLFCID</sequence>
<reference evidence="1 2" key="1">
    <citation type="journal article" date="2015" name="Nature">
        <title>rRNA introns, odd ribosomes, and small enigmatic genomes across a large radiation of phyla.</title>
        <authorList>
            <person name="Brown C.T."/>
            <person name="Hug L.A."/>
            <person name="Thomas B.C."/>
            <person name="Sharon I."/>
            <person name="Castelle C.J."/>
            <person name="Singh A."/>
            <person name="Wilkins M.J."/>
            <person name="Williams K.H."/>
            <person name="Banfield J.F."/>
        </authorList>
    </citation>
    <scope>NUCLEOTIDE SEQUENCE [LARGE SCALE GENOMIC DNA]</scope>
</reference>
<dbReference type="AlphaFoldDB" id="A0A0G0QKY3"/>
<feature type="non-terminal residue" evidence="1">
    <location>
        <position position="1"/>
    </location>
</feature>
<dbReference type="EMBL" id="LBXZ01000005">
    <property type="protein sequence ID" value="KKR40768.1"/>
    <property type="molecule type" value="Genomic_DNA"/>
</dbReference>
<organism evidence="1 2">
    <name type="scientific">Candidatus Yanofskybacteria bacterium GW2011_GWE2_40_11</name>
    <dbReference type="NCBI Taxonomy" id="1619033"/>
    <lineage>
        <taxon>Bacteria</taxon>
        <taxon>Candidatus Yanofskyibacteriota</taxon>
    </lineage>
</organism>
<dbReference type="Proteomes" id="UP000034072">
    <property type="component" value="Unassembled WGS sequence"/>
</dbReference>
<gene>
    <name evidence="1" type="ORF">UT75_C0005G0076</name>
</gene>
<protein>
    <submittedName>
        <fullName evidence="1">Uncharacterized protein</fullName>
    </submittedName>
</protein>
<evidence type="ECO:0000313" key="2">
    <source>
        <dbReference type="Proteomes" id="UP000034072"/>
    </source>
</evidence>
<comment type="caution">
    <text evidence="1">The sequence shown here is derived from an EMBL/GenBank/DDBJ whole genome shotgun (WGS) entry which is preliminary data.</text>
</comment>
<name>A0A0G0QKY3_9BACT</name>